<name>A0A931MY43_9HYPH</name>
<evidence type="ECO:0000313" key="4">
    <source>
        <dbReference type="Proteomes" id="UP000631694"/>
    </source>
</evidence>
<protein>
    <submittedName>
        <fullName evidence="3">Barstar family protein</fullName>
    </submittedName>
</protein>
<dbReference type="SUPFAM" id="SSF52038">
    <property type="entry name" value="Barstar-related"/>
    <property type="match status" value="1"/>
</dbReference>
<dbReference type="EMBL" id="JADZLT010000049">
    <property type="protein sequence ID" value="MBH0237997.1"/>
    <property type="molecule type" value="Genomic_DNA"/>
</dbReference>
<evidence type="ECO:0000259" key="2">
    <source>
        <dbReference type="Pfam" id="PF01337"/>
    </source>
</evidence>
<accession>A0A931MY43</accession>
<comment type="caution">
    <text evidence="3">The sequence shown here is derived from an EMBL/GenBank/DDBJ whole genome shotgun (WGS) entry which is preliminary data.</text>
</comment>
<sequence length="329" mass="36844">MSAATIFHTRMSHQALDNYFCGKTLREGIAVRFVRGGHCETYDDLVKELMASLQFPYYFGRNWGAIQECMIDLEWIAEREIHIVVLDVDAILSRDQADRPALIRCFAGTADPTFDKRIVVTLQTDADDSPFLQLIRDGFAGEIELEVMEASGFFRKTSVDLKQMLLAGDPPPEVRRLVDRLEAEERTATWTADADTFDLSRLFPESDVPLWLHGAADVVAVLAPHLPEAEAVFVVFHLGGRLAYRDGPWNARDIPIDAAFAPTLQLVHAGGGIRISDSSFVYKLDLGDLRTERGTRLICVESLRGEPDFGRLYVGVFRDNLIRSVISLV</sequence>
<feature type="domain" description="Barstar (barnase inhibitor)" evidence="2">
    <location>
        <begin position="31"/>
        <end position="117"/>
    </location>
</feature>
<dbReference type="Gene3D" id="3.30.370.10">
    <property type="entry name" value="Barstar-like"/>
    <property type="match status" value="1"/>
</dbReference>
<dbReference type="InterPro" id="IPR035905">
    <property type="entry name" value="Barstar-like_sf"/>
</dbReference>
<dbReference type="AlphaFoldDB" id="A0A931MY43"/>
<dbReference type="Pfam" id="PF01337">
    <property type="entry name" value="Barstar"/>
    <property type="match status" value="1"/>
</dbReference>
<organism evidence="3 4">
    <name type="scientific">Methylobrevis albus</name>
    <dbReference type="NCBI Taxonomy" id="2793297"/>
    <lineage>
        <taxon>Bacteria</taxon>
        <taxon>Pseudomonadati</taxon>
        <taxon>Pseudomonadota</taxon>
        <taxon>Alphaproteobacteria</taxon>
        <taxon>Hyphomicrobiales</taxon>
        <taxon>Pleomorphomonadaceae</taxon>
        <taxon>Methylobrevis</taxon>
    </lineage>
</organism>
<keyword evidence="4" id="KW-1185">Reference proteome</keyword>
<dbReference type="Proteomes" id="UP000631694">
    <property type="component" value="Unassembled WGS sequence"/>
</dbReference>
<dbReference type="InterPro" id="IPR000468">
    <property type="entry name" value="Barstar"/>
</dbReference>
<gene>
    <name evidence="3" type="ORF">I5731_09210</name>
</gene>
<comment type="similarity">
    <text evidence="1">Belongs to the barstar family.</text>
</comment>
<evidence type="ECO:0000313" key="3">
    <source>
        <dbReference type="EMBL" id="MBH0237997.1"/>
    </source>
</evidence>
<evidence type="ECO:0000256" key="1">
    <source>
        <dbReference type="ARBA" id="ARBA00006845"/>
    </source>
</evidence>
<proteinExistence type="inferred from homology"/>
<reference evidence="3" key="1">
    <citation type="submission" date="2020-12" db="EMBL/GenBank/DDBJ databases">
        <title>Methylobrevis albus sp. nov., isolated from fresh water lack sediment.</title>
        <authorList>
            <person name="Zou Q."/>
        </authorList>
    </citation>
    <scope>NUCLEOTIDE SEQUENCE</scope>
    <source>
        <strain evidence="3">L22</strain>
    </source>
</reference>
<dbReference type="RefSeq" id="WP_197311048.1">
    <property type="nucleotide sequence ID" value="NZ_JADZLT010000049.1"/>
</dbReference>